<feature type="signal peptide" evidence="3">
    <location>
        <begin position="1"/>
        <end position="26"/>
    </location>
</feature>
<feature type="transmembrane region" description="Helical" evidence="2">
    <location>
        <begin position="186"/>
        <end position="208"/>
    </location>
</feature>
<dbReference type="Gene3D" id="2.60.40.200">
    <property type="entry name" value="Superoxide dismutase, copper/zinc binding domain"/>
    <property type="match status" value="1"/>
</dbReference>
<gene>
    <name evidence="4" type="ORF">GBA63_11215</name>
</gene>
<evidence type="ECO:0000256" key="1">
    <source>
        <dbReference type="ARBA" id="ARBA00010457"/>
    </source>
</evidence>
<evidence type="ECO:0000313" key="4">
    <source>
        <dbReference type="EMBL" id="QIN83148.1"/>
    </source>
</evidence>
<dbReference type="Proteomes" id="UP000501452">
    <property type="component" value="Chromosome"/>
</dbReference>
<dbReference type="AlphaFoldDB" id="A0A6G8Q9P4"/>
<evidence type="ECO:0000256" key="3">
    <source>
        <dbReference type="SAM" id="SignalP"/>
    </source>
</evidence>
<dbReference type="KEGG" id="rub:GBA63_11215"/>
<comment type="similarity">
    <text evidence="1">Belongs to the Cu-Zn superoxide dismutase family.</text>
</comment>
<dbReference type="RefSeq" id="WP_166176157.1">
    <property type="nucleotide sequence ID" value="NZ_CP045119.1"/>
</dbReference>
<organism evidence="4 5">
    <name type="scientific">Rubrobacter tropicus</name>
    <dbReference type="NCBI Taxonomy" id="2653851"/>
    <lineage>
        <taxon>Bacteria</taxon>
        <taxon>Bacillati</taxon>
        <taxon>Actinomycetota</taxon>
        <taxon>Rubrobacteria</taxon>
        <taxon>Rubrobacterales</taxon>
        <taxon>Rubrobacteraceae</taxon>
        <taxon>Rubrobacter</taxon>
    </lineage>
</organism>
<evidence type="ECO:0008006" key="6">
    <source>
        <dbReference type="Google" id="ProtNLM"/>
    </source>
</evidence>
<dbReference type="SUPFAM" id="SSF49329">
    <property type="entry name" value="Cu,Zn superoxide dismutase-like"/>
    <property type="match status" value="1"/>
</dbReference>
<feature type="chain" id="PRO_5026223634" description="CHRD domain-containing protein" evidence="3">
    <location>
        <begin position="27"/>
        <end position="212"/>
    </location>
</feature>
<keyword evidence="5" id="KW-1185">Reference proteome</keyword>
<evidence type="ECO:0000313" key="5">
    <source>
        <dbReference type="Proteomes" id="UP000501452"/>
    </source>
</evidence>
<keyword evidence="2" id="KW-0812">Transmembrane</keyword>
<keyword evidence="3" id="KW-0732">Signal</keyword>
<keyword evidence="2" id="KW-0472">Membrane</keyword>
<accession>A0A6G8Q9P4</accession>
<evidence type="ECO:0000256" key="2">
    <source>
        <dbReference type="SAM" id="Phobius"/>
    </source>
</evidence>
<dbReference type="GO" id="GO:0006801">
    <property type="term" value="P:superoxide metabolic process"/>
    <property type="evidence" value="ECO:0007669"/>
    <property type="project" value="InterPro"/>
</dbReference>
<keyword evidence="2" id="KW-1133">Transmembrane helix</keyword>
<dbReference type="InterPro" id="IPR036423">
    <property type="entry name" value="SOD-like_Cu/Zn_dom_sf"/>
</dbReference>
<reference evidence="4 5" key="1">
    <citation type="submission" date="2019-10" db="EMBL/GenBank/DDBJ databases">
        <title>Rubrobacter sp nov SCSIO 52090 isolated from a deep-sea sediment in the South China Sea.</title>
        <authorList>
            <person name="Chen R.W."/>
        </authorList>
    </citation>
    <scope>NUCLEOTIDE SEQUENCE [LARGE SCALE GENOMIC DNA]</scope>
    <source>
        <strain evidence="4 5">SCSIO 52909</strain>
    </source>
</reference>
<dbReference type="EMBL" id="CP045119">
    <property type="protein sequence ID" value="QIN83148.1"/>
    <property type="molecule type" value="Genomic_DNA"/>
</dbReference>
<sequence length="212" mass="21623">MDRKMRVTVGTVLVFAVGAVLLSANAAAGQAQTRSVELVPIHDSGVSGTAIFQDSQGGVEVGLSVRGLPEAGVKHINHVHGGAMCADERAGRGAPATIPLKTLVAKENGDGEAATSLGDITVDQLFATDKERYVLVHEEAKKGEGIPPGIACADLVWSAGRTPGAGIAADEQAPVEVMPDTGGTRFTVLLLPAAAALALIGLAVVISFRDRA</sequence>
<name>A0A6G8Q9P4_9ACTN</name>
<proteinExistence type="inferred from homology"/>
<dbReference type="GO" id="GO:0046872">
    <property type="term" value="F:metal ion binding"/>
    <property type="evidence" value="ECO:0007669"/>
    <property type="project" value="InterPro"/>
</dbReference>
<protein>
    <recommendedName>
        <fullName evidence="6">CHRD domain-containing protein</fullName>
    </recommendedName>
</protein>